<evidence type="ECO:0000256" key="5">
    <source>
        <dbReference type="ARBA" id="ARBA00023239"/>
    </source>
</evidence>
<dbReference type="GO" id="GO:0005737">
    <property type="term" value="C:cytoplasm"/>
    <property type="evidence" value="ECO:0007669"/>
    <property type="project" value="TreeGrafter"/>
</dbReference>
<comment type="function">
    <text evidence="6 7">Catalyzes the conversion of 7,8-dihydroneopterin to 6-hydroxymethyl-7,8-dihydropterin.</text>
</comment>
<dbReference type="InterPro" id="IPR006157">
    <property type="entry name" value="FolB_dom"/>
</dbReference>
<organism evidence="9 10">
    <name type="scientific">Lactobacillus iners</name>
    <dbReference type="NCBI Taxonomy" id="147802"/>
    <lineage>
        <taxon>Bacteria</taxon>
        <taxon>Bacillati</taxon>
        <taxon>Bacillota</taxon>
        <taxon>Bacilli</taxon>
        <taxon>Lactobacillales</taxon>
        <taxon>Lactobacillaceae</taxon>
        <taxon>Lactobacillus</taxon>
    </lineage>
</organism>
<accession>A0A6G7BAP8</accession>
<dbReference type="SUPFAM" id="SSF55620">
    <property type="entry name" value="Tetrahydrobiopterin biosynthesis enzymes-like"/>
    <property type="match status" value="1"/>
</dbReference>
<evidence type="ECO:0000256" key="2">
    <source>
        <dbReference type="ARBA" id="ARBA00005013"/>
    </source>
</evidence>
<proteinExistence type="inferred from homology"/>
<protein>
    <recommendedName>
        <fullName evidence="7">7,8-dihydroneopterin aldolase</fullName>
        <ecNumber evidence="7">4.1.2.25</ecNumber>
    </recommendedName>
</protein>
<dbReference type="NCBIfam" id="TIGR00526">
    <property type="entry name" value="folB_dom"/>
    <property type="match status" value="1"/>
</dbReference>
<evidence type="ECO:0000256" key="3">
    <source>
        <dbReference type="ARBA" id="ARBA00005708"/>
    </source>
</evidence>
<evidence type="ECO:0000259" key="8">
    <source>
        <dbReference type="SMART" id="SM00905"/>
    </source>
</evidence>
<evidence type="ECO:0000256" key="6">
    <source>
        <dbReference type="ARBA" id="ARBA00037702"/>
    </source>
</evidence>
<name>A0A6G7BAP8_9LACO</name>
<sequence length="120" mass="13867">MGKIRIHNIVVYTHNGVFAEEKILGQRLEIDCEISYPIEQKVIHDNLSETISYVDIYELIVKYAQEQSFNLIETLANKLADKILSEYSMIISVQLKVRKYGVPMAGAFDDIEIEVFKKQK</sequence>
<comment type="pathway">
    <text evidence="2 7">Cofactor biosynthesis; tetrahydrofolate biosynthesis; 2-amino-4-hydroxy-6-hydroxymethyl-7,8-dihydropteridine diphosphate from 7,8-dihydroneopterin triphosphate: step 3/4.</text>
</comment>
<dbReference type="SMART" id="SM00905">
    <property type="entry name" value="FolB"/>
    <property type="match status" value="1"/>
</dbReference>
<evidence type="ECO:0000256" key="4">
    <source>
        <dbReference type="ARBA" id="ARBA00022909"/>
    </source>
</evidence>
<dbReference type="InterPro" id="IPR043133">
    <property type="entry name" value="GTP-CH-I_C/QueF"/>
</dbReference>
<dbReference type="GO" id="GO:0004150">
    <property type="term" value="F:dihydroneopterin aldolase activity"/>
    <property type="evidence" value="ECO:0007669"/>
    <property type="project" value="UniProtKB-UniRule"/>
</dbReference>
<dbReference type="InterPro" id="IPR006156">
    <property type="entry name" value="Dihydroneopterin_aldolase"/>
</dbReference>
<feature type="domain" description="Dihydroneopterin aldolase/epimerase" evidence="8">
    <location>
        <begin position="4"/>
        <end position="117"/>
    </location>
</feature>
<evidence type="ECO:0000256" key="7">
    <source>
        <dbReference type="RuleBase" id="RU362079"/>
    </source>
</evidence>
<dbReference type="GO" id="GO:0046654">
    <property type="term" value="P:tetrahydrofolate biosynthetic process"/>
    <property type="evidence" value="ECO:0007669"/>
    <property type="project" value="UniProtKB-UniRule"/>
</dbReference>
<dbReference type="NCBIfam" id="TIGR00525">
    <property type="entry name" value="folB"/>
    <property type="match status" value="1"/>
</dbReference>
<dbReference type="EC" id="4.1.2.25" evidence="7"/>
<evidence type="ECO:0000256" key="1">
    <source>
        <dbReference type="ARBA" id="ARBA00001353"/>
    </source>
</evidence>
<dbReference type="EMBL" id="CP049228">
    <property type="protein sequence ID" value="QIH24405.1"/>
    <property type="molecule type" value="Genomic_DNA"/>
</dbReference>
<gene>
    <name evidence="9" type="primary">folB</name>
    <name evidence="9" type="ORF">G6Z83_02745</name>
</gene>
<evidence type="ECO:0000313" key="10">
    <source>
        <dbReference type="Proteomes" id="UP000501676"/>
    </source>
</evidence>
<dbReference type="Proteomes" id="UP000501676">
    <property type="component" value="Chromosome"/>
</dbReference>
<dbReference type="GO" id="GO:0046656">
    <property type="term" value="P:folic acid biosynthetic process"/>
    <property type="evidence" value="ECO:0007669"/>
    <property type="project" value="UniProtKB-UniRule"/>
</dbReference>
<keyword evidence="5 7" id="KW-0456">Lyase</keyword>
<dbReference type="Pfam" id="PF02152">
    <property type="entry name" value="FolB"/>
    <property type="match status" value="1"/>
</dbReference>
<reference evidence="9 10" key="1">
    <citation type="submission" date="2020-02" db="EMBL/GenBank/DDBJ databases">
        <title>Complete genome sequences of six Lactobacillus iners strains isolated from the human vagina.</title>
        <authorList>
            <person name="France M.T."/>
            <person name="Rutt L."/>
            <person name="Narina S."/>
            <person name="Arbaugh S."/>
            <person name="Humphrys M.S."/>
            <person name="Ma B."/>
            <person name="Hayward M.R."/>
            <person name="Relman D."/>
            <person name="Kwon D.S."/>
            <person name="Ravel J."/>
        </authorList>
    </citation>
    <scope>NUCLEOTIDE SEQUENCE [LARGE SCALE GENOMIC DNA]</scope>
    <source>
        <strain evidence="9 10">C0210C1</strain>
    </source>
</reference>
<comment type="similarity">
    <text evidence="3 7">Belongs to the DHNA family.</text>
</comment>
<evidence type="ECO:0000313" key="9">
    <source>
        <dbReference type="EMBL" id="QIH24405.1"/>
    </source>
</evidence>
<dbReference type="PANTHER" id="PTHR42844:SF1">
    <property type="entry name" value="DIHYDRONEOPTERIN ALDOLASE 1-RELATED"/>
    <property type="match status" value="1"/>
</dbReference>
<dbReference type="Gene3D" id="3.30.1130.10">
    <property type="match status" value="1"/>
</dbReference>
<dbReference type="PANTHER" id="PTHR42844">
    <property type="entry name" value="DIHYDRONEOPTERIN ALDOLASE 1-RELATED"/>
    <property type="match status" value="1"/>
</dbReference>
<dbReference type="AlphaFoldDB" id="A0A6G7BAP8"/>
<keyword evidence="4 7" id="KW-0289">Folate biosynthesis</keyword>
<dbReference type="UniPathway" id="UPA00077">
    <property type="reaction ID" value="UER00154"/>
</dbReference>
<comment type="catalytic activity">
    <reaction evidence="1 7">
        <text>7,8-dihydroneopterin = 6-hydroxymethyl-7,8-dihydropterin + glycolaldehyde</text>
        <dbReference type="Rhea" id="RHEA:10540"/>
        <dbReference type="ChEBI" id="CHEBI:17001"/>
        <dbReference type="ChEBI" id="CHEBI:17071"/>
        <dbReference type="ChEBI" id="CHEBI:44841"/>
        <dbReference type="EC" id="4.1.2.25"/>
    </reaction>
</comment>